<sequence>MTTESKRGRMVDHDLRDRGVRDERVLAAMARVPREEFVPQHSRDSAYDDNPLPIGDGQTISQPYIVAFMAEAARITPGDTVLEIGTGSGYGAAVLASLAAHVHTIERHATLAARAAETLERVGFDTVQVHVGDGTVGLADEAPFDAIVVTASGPEIPSPLLEQLADGGRIVMPVERRRGHQQLMRATRSGDDFAEESLLGVVFVPLIGEHGYQHGR</sequence>
<dbReference type="PROSITE" id="PS01279">
    <property type="entry name" value="PCMT"/>
    <property type="match status" value="1"/>
</dbReference>
<dbReference type="PANTHER" id="PTHR11579:SF0">
    <property type="entry name" value="PROTEIN-L-ISOASPARTATE(D-ASPARTATE) O-METHYLTRANSFERASE"/>
    <property type="match status" value="1"/>
</dbReference>
<dbReference type="PANTHER" id="PTHR11579">
    <property type="entry name" value="PROTEIN-L-ISOASPARTATE O-METHYLTRANSFERASE"/>
    <property type="match status" value="1"/>
</dbReference>
<evidence type="ECO:0000256" key="1">
    <source>
        <dbReference type="ARBA" id="ARBA00004496"/>
    </source>
</evidence>
<dbReference type="SUPFAM" id="SSF53335">
    <property type="entry name" value="S-adenosyl-L-methionine-dependent methyltransferases"/>
    <property type="match status" value="1"/>
</dbReference>
<protein>
    <recommendedName>
        <fullName evidence="7">Protein-L-isoaspartate O-methyltransferase</fullName>
        <ecNumber evidence="7">2.1.1.77</ecNumber>
    </recommendedName>
    <alternativeName>
        <fullName evidence="7">L-isoaspartyl protein carboxyl methyltransferase</fullName>
    </alternativeName>
    <alternativeName>
        <fullName evidence="7">Protein L-isoaspartyl methyltransferase</fullName>
    </alternativeName>
    <alternativeName>
        <fullName evidence="7">Protein-beta-aspartate methyltransferase</fullName>
        <shortName evidence="7">PIMT</shortName>
    </alternativeName>
</protein>
<evidence type="ECO:0000256" key="4">
    <source>
        <dbReference type="ARBA" id="ARBA00022603"/>
    </source>
</evidence>
<dbReference type="Proteomes" id="UP000244978">
    <property type="component" value="Unassembled WGS sequence"/>
</dbReference>
<evidence type="ECO:0000256" key="2">
    <source>
        <dbReference type="ARBA" id="ARBA00005369"/>
    </source>
</evidence>
<comment type="function">
    <text evidence="7">Catalyzes the methyl esterification of L-isoaspartyl residues in peptides and proteins that result from spontaneous decomposition of normal L-aspartyl and L-asparaginyl residues. It plays a role in the repair and/or degradation of damaged proteins.</text>
</comment>
<reference evidence="9" key="1">
    <citation type="submission" date="2018-04" db="EMBL/GenBank/DDBJ databases">
        <authorList>
            <person name="Liu S."/>
            <person name="Wang Z."/>
            <person name="Li J."/>
        </authorList>
    </citation>
    <scope>NUCLEOTIDE SEQUENCE [LARGE SCALE GENOMIC DNA]</scope>
    <source>
        <strain evidence="9">S1194</strain>
    </source>
</reference>
<dbReference type="Pfam" id="PF01135">
    <property type="entry name" value="PCMT"/>
    <property type="match status" value="1"/>
</dbReference>
<keyword evidence="9" id="KW-1185">Reference proteome</keyword>
<keyword evidence="4 7" id="KW-0489">Methyltransferase</keyword>
<evidence type="ECO:0000256" key="7">
    <source>
        <dbReference type="HAMAP-Rule" id="MF_00090"/>
    </source>
</evidence>
<comment type="catalytic activity">
    <reaction evidence="7">
        <text>[protein]-L-isoaspartate + S-adenosyl-L-methionine = [protein]-L-isoaspartate alpha-methyl ester + S-adenosyl-L-homocysteine</text>
        <dbReference type="Rhea" id="RHEA:12705"/>
        <dbReference type="Rhea" id="RHEA-COMP:12143"/>
        <dbReference type="Rhea" id="RHEA-COMP:12144"/>
        <dbReference type="ChEBI" id="CHEBI:57856"/>
        <dbReference type="ChEBI" id="CHEBI:59789"/>
        <dbReference type="ChEBI" id="CHEBI:90596"/>
        <dbReference type="ChEBI" id="CHEBI:90598"/>
        <dbReference type="EC" id="2.1.1.77"/>
    </reaction>
</comment>
<dbReference type="HAMAP" id="MF_00090">
    <property type="entry name" value="PIMT"/>
    <property type="match status" value="1"/>
</dbReference>
<dbReference type="InterPro" id="IPR029063">
    <property type="entry name" value="SAM-dependent_MTases_sf"/>
</dbReference>
<dbReference type="EC" id="2.1.1.77" evidence="7"/>
<evidence type="ECO:0000256" key="5">
    <source>
        <dbReference type="ARBA" id="ARBA00022679"/>
    </source>
</evidence>
<comment type="subcellular location">
    <subcellularLocation>
        <location evidence="1 7">Cytoplasm</location>
    </subcellularLocation>
</comment>
<dbReference type="FunFam" id="3.40.50.150:FF:000010">
    <property type="entry name" value="Protein-L-isoaspartate O-methyltransferase"/>
    <property type="match status" value="1"/>
</dbReference>
<dbReference type="AlphaFoldDB" id="A0A2U1SZB8"/>
<dbReference type="NCBIfam" id="NF001453">
    <property type="entry name" value="PRK00312.1"/>
    <property type="match status" value="1"/>
</dbReference>
<dbReference type="InterPro" id="IPR000682">
    <property type="entry name" value="PCMT"/>
</dbReference>
<evidence type="ECO:0000313" key="8">
    <source>
        <dbReference type="EMBL" id="PWB96883.1"/>
    </source>
</evidence>
<evidence type="ECO:0000256" key="3">
    <source>
        <dbReference type="ARBA" id="ARBA00022490"/>
    </source>
</evidence>
<evidence type="ECO:0000313" key="9">
    <source>
        <dbReference type="Proteomes" id="UP000244978"/>
    </source>
</evidence>
<dbReference type="GO" id="GO:0005737">
    <property type="term" value="C:cytoplasm"/>
    <property type="evidence" value="ECO:0007669"/>
    <property type="project" value="UniProtKB-SubCell"/>
</dbReference>
<dbReference type="NCBIfam" id="TIGR00080">
    <property type="entry name" value="pimt"/>
    <property type="match status" value="1"/>
</dbReference>
<dbReference type="Gene3D" id="3.40.50.150">
    <property type="entry name" value="Vaccinia Virus protein VP39"/>
    <property type="match status" value="1"/>
</dbReference>
<dbReference type="GO" id="GO:0030091">
    <property type="term" value="P:protein repair"/>
    <property type="evidence" value="ECO:0007669"/>
    <property type="project" value="UniProtKB-UniRule"/>
</dbReference>
<accession>A0A2U1SZB8</accession>
<keyword evidence="3 7" id="KW-0963">Cytoplasm</keyword>
<proteinExistence type="inferred from homology"/>
<evidence type="ECO:0000256" key="6">
    <source>
        <dbReference type="ARBA" id="ARBA00022691"/>
    </source>
</evidence>
<dbReference type="GO" id="GO:0032259">
    <property type="term" value="P:methylation"/>
    <property type="evidence" value="ECO:0007669"/>
    <property type="project" value="UniProtKB-KW"/>
</dbReference>
<keyword evidence="6 7" id="KW-0949">S-adenosyl-L-methionine</keyword>
<dbReference type="RefSeq" id="WP_108996924.1">
    <property type="nucleotide sequence ID" value="NZ_QEEX01000001.1"/>
</dbReference>
<keyword evidence="5 7" id="KW-0808">Transferase</keyword>
<dbReference type="EMBL" id="QEEX01000001">
    <property type="protein sequence ID" value="PWB96883.1"/>
    <property type="molecule type" value="Genomic_DNA"/>
</dbReference>
<comment type="caution">
    <text evidence="8">The sequence shown here is derived from an EMBL/GenBank/DDBJ whole genome shotgun (WGS) entry which is preliminary data.</text>
</comment>
<organism evidence="8 9">
    <name type="scientific">Homoserinimonas hongtaonis</name>
    <dbReference type="NCBI Taxonomy" id="2079791"/>
    <lineage>
        <taxon>Bacteria</taxon>
        <taxon>Bacillati</taxon>
        <taxon>Actinomycetota</taxon>
        <taxon>Actinomycetes</taxon>
        <taxon>Micrococcales</taxon>
        <taxon>Microbacteriaceae</taxon>
        <taxon>Homoserinimonas</taxon>
    </lineage>
</organism>
<gene>
    <name evidence="7" type="primary">pcm</name>
    <name evidence="8" type="ORF">DF220_02825</name>
</gene>
<name>A0A2U1SZB8_9MICO</name>
<dbReference type="GO" id="GO:0004719">
    <property type="term" value="F:protein-L-isoaspartate (D-aspartate) O-methyltransferase activity"/>
    <property type="evidence" value="ECO:0007669"/>
    <property type="project" value="UniProtKB-UniRule"/>
</dbReference>
<comment type="similarity">
    <text evidence="2 7">Belongs to the methyltransferase superfamily. L-isoaspartyl/D-aspartyl protein methyltransferase family.</text>
</comment>
<feature type="active site" evidence="7">
    <location>
        <position position="61"/>
    </location>
</feature>